<name>K3ZPN0_SETIT</name>
<feature type="compositionally biased region" description="Low complexity" evidence="1">
    <location>
        <begin position="110"/>
        <end position="120"/>
    </location>
</feature>
<protein>
    <submittedName>
        <fullName evidence="2">Uncharacterized protein</fullName>
    </submittedName>
</protein>
<accession>K3ZPN0</accession>
<dbReference type="EMBL" id="AGNK02004825">
    <property type="status" value="NOT_ANNOTATED_CDS"/>
    <property type="molecule type" value="Genomic_DNA"/>
</dbReference>
<evidence type="ECO:0000313" key="3">
    <source>
        <dbReference type="Proteomes" id="UP000004995"/>
    </source>
</evidence>
<keyword evidence="3" id="KW-1185">Reference proteome</keyword>
<reference evidence="3" key="1">
    <citation type="journal article" date="2012" name="Nat. Biotechnol.">
        <title>Reference genome sequence of the model plant Setaria.</title>
        <authorList>
            <person name="Bennetzen J.L."/>
            <person name="Schmutz J."/>
            <person name="Wang H."/>
            <person name="Percifield R."/>
            <person name="Hawkins J."/>
            <person name="Pontaroli A.C."/>
            <person name="Estep M."/>
            <person name="Feng L."/>
            <person name="Vaughn J.N."/>
            <person name="Grimwood J."/>
            <person name="Jenkins J."/>
            <person name="Barry K."/>
            <person name="Lindquist E."/>
            <person name="Hellsten U."/>
            <person name="Deshpande S."/>
            <person name="Wang X."/>
            <person name="Wu X."/>
            <person name="Mitros T."/>
            <person name="Triplett J."/>
            <person name="Yang X."/>
            <person name="Ye C.Y."/>
            <person name="Mauro-Herrera M."/>
            <person name="Wang L."/>
            <person name="Li P."/>
            <person name="Sharma M."/>
            <person name="Sharma R."/>
            <person name="Ronald P.C."/>
            <person name="Panaud O."/>
            <person name="Kellogg E.A."/>
            <person name="Brutnell T.P."/>
            <person name="Doust A.N."/>
            <person name="Tuskan G.A."/>
            <person name="Rokhsar D."/>
            <person name="Devos K.M."/>
        </authorList>
    </citation>
    <scope>NUCLEOTIDE SEQUENCE [LARGE SCALE GENOMIC DNA]</scope>
    <source>
        <strain evidence="3">cv. Yugu1</strain>
    </source>
</reference>
<organism evidence="2 3">
    <name type="scientific">Setaria italica</name>
    <name type="common">Foxtail millet</name>
    <name type="synonym">Panicum italicum</name>
    <dbReference type="NCBI Taxonomy" id="4555"/>
    <lineage>
        <taxon>Eukaryota</taxon>
        <taxon>Viridiplantae</taxon>
        <taxon>Streptophyta</taxon>
        <taxon>Embryophyta</taxon>
        <taxon>Tracheophyta</taxon>
        <taxon>Spermatophyta</taxon>
        <taxon>Magnoliopsida</taxon>
        <taxon>Liliopsida</taxon>
        <taxon>Poales</taxon>
        <taxon>Poaceae</taxon>
        <taxon>PACMAD clade</taxon>
        <taxon>Panicoideae</taxon>
        <taxon>Panicodae</taxon>
        <taxon>Paniceae</taxon>
        <taxon>Cenchrinae</taxon>
        <taxon>Setaria</taxon>
    </lineage>
</organism>
<dbReference type="HOGENOM" id="CLU_1952587_0_0_1"/>
<proteinExistence type="predicted"/>
<feature type="region of interest" description="Disordered" evidence="1">
    <location>
        <begin position="31"/>
        <end position="105"/>
    </location>
</feature>
<reference evidence="2" key="2">
    <citation type="submission" date="2018-08" db="UniProtKB">
        <authorList>
            <consortium name="EnsemblPlants"/>
        </authorList>
    </citation>
    <scope>IDENTIFICATION</scope>
    <source>
        <strain evidence="2">Yugu1</strain>
    </source>
</reference>
<sequence length="129" mass="13552">MTRPADTRVSPPPPRFPHRIFSVSSRHFFPRAEVPERSWSGGGGGFRGRRPRSDLIGNEGGSSLSPSAISSPSGAAFDFVGDGGGDQQHPRSNFGDGGHLSVIPHPLTGAKAAAHQGEAAPRQRLHGLL</sequence>
<evidence type="ECO:0000256" key="1">
    <source>
        <dbReference type="SAM" id="MobiDB-lite"/>
    </source>
</evidence>
<dbReference type="AlphaFoldDB" id="K3ZPN0"/>
<dbReference type="Proteomes" id="UP000004995">
    <property type="component" value="Unassembled WGS sequence"/>
</dbReference>
<evidence type="ECO:0000313" key="2">
    <source>
        <dbReference type="EnsemblPlants" id="KQK94321"/>
    </source>
</evidence>
<dbReference type="InParanoid" id="K3ZPN0"/>
<feature type="compositionally biased region" description="Low complexity" evidence="1">
    <location>
        <begin position="61"/>
        <end position="80"/>
    </location>
</feature>
<dbReference type="EnsemblPlants" id="KQK94321">
    <property type="protein sequence ID" value="KQK94321"/>
    <property type="gene ID" value="SETIT_028560mg"/>
</dbReference>
<feature type="region of interest" description="Disordered" evidence="1">
    <location>
        <begin position="110"/>
        <end position="129"/>
    </location>
</feature>
<dbReference type="Gramene" id="KQK94321">
    <property type="protein sequence ID" value="KQK94321"/>
    <property type="gene ID" value="SETIT_028560mg"/>
</dbReference>